<protein>
    <submittedName>
        <fullName evidence="3">PDZ domain-containing protein</fullName>
    </submittedName>
</protein>
<dbReference type="SMART" id="SM00228">
    <property type="entry name" value="PDZ"/>
    <property type="match status" value="1"/>
</dbReference>
<dbReference type="Pfam" id="PF05299">
    <property type="entry name" value="Peptidase_M61"/>
    <property type="match status" value="1"/>
</dbReference>
<dbReference type="SUPFAM" id="SSF50156">
    <property type="entry name" value="PDZ domain-like"/>
    <property type="match status" value="1"/>
</dbReference>
<dbReference type="Gene3D" id="2.60.40.3650">
    <property type="match status" value="1"/>
</dbReference>
<dbReference type="Pfam" id="PF17820">
    <property type="entry name" value="PDZ_6"/>
    <property type="match status" value="1"/>
</dbReference>
<dbReference type="InterPro" id="IPR040756">
    <property type="entry name" value="Peptidase_M61_N"/>
</dbReference>
<dbReference type="InterPro" id="IPR027268">
    <property type="entry name" value="Peptidase_M4/M1_CTD_sf"/>
</dbReference>
<sequence>MTYLTRTLFLLSLFALAQFRLAIAQHDVIAHISASLPPGRPFQGQIDLSVTATDMNHQIFVVREIITIQTRGPLTLLYPEWEPGSHAPTASVAELAGLIIHANDQRIEWLRDPIQTHAFHIEVPAGTKTISVEFEFLALRSAALLRPGMIEVPWHRLLVYPANYSLKNLPVVARLTLPEGMHPFTSLDVAKTESHTFIFAPTTLDDLVDAPVYAGRYWLQRELGQNDGAPVRLDVLADRANQISVTQDEVKKLHDMITQTKLVFGPAPFHHYDAILTLSDVLSPGGGIEHTEEGENNLPADYFTNLPDQLMNRDLVVHEYVHAWNGRFRQPADLWSPNLNTPVRDSMLWVYEGQTEFWGRVLAARAELRTYQETLDRLAMDAALVANRKGRTWKTLADSNNDPLYMAGHPIAWRDWQRREDYYPEGVLLWLDMDARLQEISGGQRTLDDFAHLFFATHGAVGKISTYTFEDVCSALNAIIKDDWAARLRRHLESHYDNDAVAGLARAGWRLVYKDSPTETFRQDETESGVSNLDYSIGLQVRSDGTVRSVVWDGPAFIAGLAPGSRITAVNGQPFTFETIEHAVNLAQSSTLSLTFEVNNMVQTAVVDYHGGLRYPYLERIPDRIDRLTPLLAARK</sequence>
<reference evidence="3" key="1">
    <citation type="submission" date="2023-08" db="EMBL/GenBank/DDBJ databases">
        <authorList>
            <person name="Messyasz A."/>
            <person name="Mannisto M.K."/>
            <person name="Kerkhof L.J."/>
            <person name="Haggblom M."/>
        </authorList>
    </citation>
    <scope>NUCLEOTIDE SEQUENCE</scope>
    <source>
        <strain evidence="3">M8UP23</strain>
    </source>
</reference>
<dbReference type="InterPro" id="IPR036034">
    <property type="entry name" value="PDZ_sf"/>
</dbReference>
<dbReference type="PIRSF" id="PIRSF016493">
    <property type="entry name" value="Glycyl_aminpptds"/>
    <property type="match status" value="1"/>
</dbReference>
<dbReference type="Gene3D" id="1.10.390.10">
    <property type="entry name" value="Neutral Protease Domain 2"/>
    <property type="match status" value="1"/>
</dbReference>
<dbReference type="InterPro" id="IPR041489">
    <property type="entry name" value="PDZ_6"/>
</dbReference>
<reference evidence="3" key="2">
    <citation type="journal article" date="2024" name="Environ. Microbiol.">
        <title>Genome analysis and description of Tunturibacter gen. nov. expands the diversity of Terriglobia in tundra soils.</title>
        <authorList>
            <person name="Messyasz A."/>
            <person name="Mannisto M.K."/>
            <person name="Kerkhof L.J."/>
            <person name="Haggblom M.M."/>
        </authorList>
    </citation>
    <scope>NUCLEOTIDE SEQUENCE</scope>
    <source>
        <strain evidence="3">M8UP23</strain>
    </source>
</reference>
<keyword evidence="1" id="KW-0732">Signal</keyword>
<dbReference type="RefSeq" id="WP_353069174.1">
    <property type="nucleotide sequence ID" value="NZ_CP132932.1"/>
</dbReference>
<dbReference type="Gene3D" id="2.30.42.10">
    <property type="match status" value="1"/>
</dbReference>
<dbReference type="KEGG" id="temp:RBB75_00215"/>
<proteinExistence type="predicted"/>
<feature type="signal peptide" evidence="1">
    <location>
        <begin position="1"/>
        <end position="17"/>
    </location>
</feature>
<dbReference type="AlphaFoldDB" id="A0AAU7ZEK1"/>
<evidence type="ECO:0000313" key="3">
    <source>
        <dbReference type="EMBL" id="XCB26768.1"/>
    </source>
</evidence>
<evidence type="ECO:0000256" key="1">
    <source>
        <dbReference type="SAM" id="SignalP"/>
    </source>
</evidence>
<dbReference type="InterPro" id="IPR001478">
    <property type="entry name" value="PDZ"/>
</dbReference>
<accession>A0AAU7ZEK1</accession>
<name>A0AAU7ZEK1_9BACT</name>
<dbReference type="InterPro" id="IPR024191">
    <property type="entry name" value="Peptidase_M61"/>
</dbReference>
<dbReference type="InterPro" id="IPR007963">
    <property type="entry name" value="Peptidase_M61_catalytic"/>
</dbReference>
<feature type="chain" id="PRO_5043459463" evidence="1">
    <location>
        <begin position="18"/>
        <end position="636"/>
    </location>
</feature>
<evidence type="ECO:0000259" key="2">
    <source>
        <dbReference type="PROSITE" id="PS50106"/>
    </source>
</evidence>
<organism evidence="3">
    <name type="scientific">Tunturiibacter empetritectus</name>
    <dbReference type="NCBI Taxonomy" id="3069691"/>
    <lineage>
        <taxon>Bacteria</taxon>
        <taxon>Pseudomonadati</taxon>
        <taxon>Acidobacteriota</taxon>
        <taxon>Terriglobia</taxon>
        <taxon>Terriglobales</taxon>
        <taxon>Acidobacteriaceae</taxon>
        <taxon>Tunturiibacter</taxon>
    </lineage>
</organism>
<dbReference type="EMBL" id="CP132932">
    <property type="protein sequence ID" value="XCB26768.1"/>
    <property type="molecule type" value="Genomic_DNA"/>
</dbReference>
<feature type="domain" description="PDZ" evidence="2">
    <location>
        <begin position="520"/>
        <end position="602"/>
    </location>
</feature>
<gene>
    <name evidence="3" type="ORF">RBB75_00215</name>
</gene>
<dbReference type="PROSITE" id="PS50106">
    <property type="entry name" value="PDZ"/>
    <property type="match status" value="1"/>
</dbReference>
<dbReference type="Pfam" id="PF17899">
    <property type="entry name" value="Peptidase_M61_N"/>
    <property type="match status" value="1"/>
</dbReference>